<protein>
    <submittedName>
        <fullName evidence="2">DNA/RNA helicase domain-containing protein</fullName>
    </submittedName>
</protein>
<keyword evidence="2" id="KW-0378">Hydrolase</keyword>
<dbReference type="SUPFAM" id="SSF52540">
    <property type="entry name" value="P-loop containing nucleoside triphosphate hydrolases"/>
    <property type="match status" value="1"/>
</dbReference>
<dbReference type="Pfam" id="PF09848">
    <property type="entry name" value="SLFN-g3_helicase"/>
    <property type="match status" value="1"/>
</dbReference>
<keyword evidence="2" id="KW-0347">Helicase</keyword>
<proteinExistence type="predicted"/>
<dbReference type="RefSeq" id="WP_379598722.1">
    <property type="nucleotide sequence ID" value="NZ_JBHRTN010000018.1"/>
</dbReference>
<dbReference type="InterPro" id="IPR027417">
    <property type="entry name" value="P-loop_NTPase"/>
</dbReference>
<comment type="caution">
    <text evidence="2">The sequence shown here is derived from an EMBL/GenBank/DDBJ whole genome shotgun (WGS) entry which is preliminary data.</text>
</comment>
<evidence type="ECO:0000313" key="2">
    <source>
        <dbReference type="EMBL" id="MFC3127029.1"/>
    </source>
</evidence>
<accession>A0ABV7G669</accession>
<evidence type="ECO:0000259" key="1">
    <source>
        <dbReference type="Pfam" id="PF09848"/>
    </source>
</evidence>
<dbReference type="Gene3D" id="3.40.50.300">
    <property type="entry name" value="P-loop containing nucleotide triphosphate hydrolases"/>
    <property type="match status" value="1"/>
</dbReference>
<dbReference type="InterPro" id="IPR018647">
    <property type="entry name" value="SLFN_3-like_DNA/RNA_helicase"/>
</dbReference>
<evidence type="ECO:0000313" key="3">
    <source>
        <dbReference type="Proteomes" id="UP001595593"/>
    </source>
</evidence>
<organism evidence="2 3">
    <name type="scientific">Teichococcus globiformis</name>
    <dbReference type="NCBI Taxonomy" id="2307229"/>
    <lineage>
        <taxon>Bacteria</taxon>
        <taxon>Pseudomonadati</taxon>
        <taxon>Pseudomonadota</taxon>
        <taxon>Alphaproteobacteria</taxon>
        <taxon>Acetobacterales</taxon>
        <taxon>Roseomonadaceae</taxon>
        <taxon>Roseomonas</taxon>
    </lineage>
</organism>
<dbReference type="GO" id="GO:0004386">
    <property type="term" value="F:helicase activity"/>
    <property type="evidence" value="ECO:0007669"/>
    <property type="project" value="UniProtKB-KW"/>
</dbReference>
<sequence>MTASGQDLLAAPPEHWAARLAYCQAGQFSEVQRTQRESWRGLAAALQAALHQAGGACWTVLLECDLLRLEKRIDAIILTDRAIFVIEYKHGACGFAPTDMAQAEDYALDLFDFHAASRAHPVIPLLLCSDAPDPANQWPILHGVTPVLKTNPRRLGALLRQIQAELPTPLQPLDAPAWRAAPYKPVPTIIDAARRLFDRHGVEAIASARAGAIDLSRTTEAVRDAIAAARDRGERRVVFVTGVPGAGKTLCGLNLAFGTESATGAAFLTGNAPLVAVLRGALEMDARKRQGRGPRQPRREARTVLQNVHRFLEHHVRHLAEAPAEHVVVFDEAQRAWDADQAGRDTQRRSSVLSLSEPGHMLEIMARVPGWSVIVALIGNGQEINTGEAGLAEWGAVIAASNGVWSASAAPRVLQGREAAQRLANGPVPWLSIHPALDLTLPIRSVHHAACAEWVDAVLTDRPEEARAIAVAGGLPFRLTRDLGQMRQALRSRARGLRRAGLVCSAKAKRLRAEGLGAQLHGADAEVVNWFLRHWPDVRASDALEVCATEYACQGLELDHVGLAWGGDFIRSAGEWQARRFAGTSWQTVHGADTQRHIRNTYRVLMTRARFDTILFVPPGHGEDATRPPAEADEVARYLLRCGVPALEAPLREAEDEAPALLL</sequence>
<feature type="domain" description="Schlafen group 3-like DNA/RNA helicase" evidence="1">
    <location>
        <begin position="235"/>
        <end position="618"/>
    </location>
</feature>
<name>A0ABV7G669_9PROT</name>
<reference evidence="3" key="1">
    <citation type="journal article" date="2019" name="Int. J. Syst. Evol. Microbiol.">
        <title>The Global Catalogue of Microorganisms (GCM) 10K type strain sequencing project: providing services to taxonomists for standard genome sequencing and annotation.</title>
        <authorList>
            <consortium name="The Broad Institute Genomics Platform"/>
            <consortium name="The Broad Institute Genome Sequencing Center for Infectious Disease"/>
            <person name="Wu L."/>
            <person name="Ma J."/>
        </authorList>
    </citation>
    <scope>NUCLEOTIDE SEQUENCE [LARGE SCALE GENOMIC DNA]</scope>
    <source>
        <strain evidence="3">KCTC 52094</strain>
    </source>
</reference>
<keyword evidence="3" id="KW-1185">Reference proteome</keyword>
<keyword evidence="2" id="KW-0547">Nucleotide-binding</keyword>
<gene>
    <name evidence="2" type="ORF">ACFOD4_18330</name>
</gene>
<dbReference type="Proteomes" id="UP001595593">
    <property type="component" value="Unassembled WGS sequence"/>
</dbReference>
<dbReference type="EMBL" id="JBHRTN010000018">
    <property type="protein sequence ID" value="MFC3127029.1"/>
    <property type="molecule type" value="Genomic_DNA"/>
</dbReference>
<keyword evidence="2" id="KW-0067">ATP-binding</keyword>